<name>A0A845HRC4_9BURK</name>
<dbReference type="EMBL" id="WWCV01000062">
    <property type="protein sequence ID" value="MYN20055.1"/>
    <property type="molecule type" value="Genomic_DNA"/>
</dbReference>
<dbReference type="RefSeq" id="WP_161092422.1">
    <property type="nucleotide sequence ID" value="NZ_WWCV01000062.1"/>
</dbReference>
<protein>
    <submittedName>
        <fullName evidence="1">Uncharacterized protein</fullName>
    </submittedName>
</protein>
<proteinExistence type="predicted"/>
<sequence>MNLESFSLSCDCGMVRHKNDFSGWSDFDKFEAKLKGDVAWENIPVKVPYSNVGISERWYRCLRCSRVWRLVEPDPPFSGLWKEVSSLN</sequence>
<dbReference type="Proteomes" id="UP000484875">
    <property type="component" value="Unassembled WGS sequence"/>
</dbReference>
<organism evidence="1 2">
    <name type="scientific">Duganella vulcania</name>
    <dbReference type="NCBI Taxonomy" id="2692166"/>
    <lineage>
        <taxon>Bacteria</taxon>
        <taxon>Pseudomonadati</taxon>
        <taxon>Pseudomonadota</taxon>
        <taxon>Betaproteobacteria</taxon>
        <taxon>Burkholderiales</taxon>
        <taxon>Oxalobacteraceae</taxon>
        <taxon>Telluria group</taxon>
        <taxon>Duganella</taxon>
    </lineage>
</organism>
<dbReference type="AlphaFoldDB" id="A0A845HRC4"/>
<reference evidence="1 2" key="1">
    <citation type="submission" date="2019-12" db="EMBL/GenBank/DDBJ databases">
        <title>Novel species isolated from a subtropical stream in China.</title>
        <authorList>
            <person name="Lu H."/>
        </authorList>
    </citation>
    <scope>NUCLEOTIDE SEQUENCE [LARGE SCALE GENOMIC DNA]</scope>
    <source>
        <strain evidence="1 2">FT107W</strain>
    </source>
</reference>
<accession>A0A845HRC4</accession>
<gene>
    <name evidence="1" type="ORF">GTP81_25265</name>
</gene>
<keyword evidence="2" id="KW-1185">Reference proteome</keyword>
<evidence type="ECO:0000313" key="1">
    <source>
        <dbReference type="EMBL" id="MYN20055.1"/>
    </source>
</evidence>
<comment type="caution">
    <text evidence="1">The sequence shown here is derived from an EMBL/GenBank/DDBJ whole genome shotgun (WGS) entry which is preliminary data.</text>
</comment>
<evidence type="ECO:0000313" key="2">
    <source>
        <dbReference type="Proteomes" id="UP000484875"/>
    </source>
</evidence>